<accession>A0AAV8Q5M0</accession>
<keyword evidence="2" id="KW-1185">Reference proteome</keyword>
<evidence type="ECO:0000313" key="2">
    <source>
        <dbReference type="Proteomes" id="UP001222027"/>
    </source>
</evidence>
<dbReference type="Proteomes" id="UP001222027">
    <property type="component" value="Unassembled WGS sequence"/>
</dbReference>
<reference evidence="1 2" key="1">
    <citation type="submission" date="2022-12" db="EMBL/GenBank/DDBJ databases">
        <title>Chromosome-scale assembly of the Ensete ventricosum genome.</title>
        <authorList>
            <person name="Dussert Y."/>
            <person name="Stocks J."/>
            <person name="Wendawek A."/>
            <person name="Woldeyes F."/>
            <person name="Nichols R.A."/>
            <person name="Borrell J.S."/>
        </authorList>
    </citation>
    <scope>NUCLEOTIDE SEQUENCE [LARGE SCALE GENOMIC DNA]</scope>
    <source>
        <strain evidence="2">cv. Maze</strain>
        <tissue evidence="1">Seeds</tissue>
    </source>
</reference>
<protein>
    <submittedName>
        <fullName evidence="1">Uncharacterized protein</fullName>
    </submittedName>
</protein>
<comment type="caution">
    <text evidence="1">The sequence shown here is derived from an EMBL/GenBank/DDBJ whole genome shotgun (WGS) entry which is preliminary data.</text>
</comment>
<proteinExistence type="predicted"/>
<organism evidence="1 2">
    <name type="scientific">Ensete ventricosum</name>
    <name type="common">Abyssinian banana</name>
    <name type="synonym">Musa ensete</name>
    <dbReference type="NCBI Taxonomy" id="4639"/>
    <lineage>
        <taxon>Eukaryota</taxon>
        <taxon>Viridiplantae</taxon>
        <taxon>Streptophyta</taxon>
        <taxon>Embryophyta</taxon>
        <taxon>Tracheophyta</taxon>
        <taxon>Spermatophyta</taxon>
        <taxon>Magnoliopsida</taxon>
        <taxon>Liliopsida</taxon>
        <taxon>Zingiberales</taxon>
        <taxon>Musaceae</taxon>
        <taxon>Ensete</taxon>
    </lineage>
</organism>
<dbReference type="EMBL" id="JAQQAF010000007">
    <property type="protein sequence ID" value="KAJ8471779.1"/>
    <property type="molecule type" value="Genomic_DNA"/>
</dbReference>
<name>A0AAV8Q5M0_ENSVE</name>
<dbReference type="AlphaFoldDB" id="A0AAV8Q5M0"/>
<evidence type="ECO:0000313" key="1">
    <source>
        <dbReference type="EMBL" id="KAJ8471779.1"/>
    </source>
</evidence>
<gene>
    <name evidence="1" type="ORF">OPV22_026122</name>
</gene>
<sequence length="114" mass="12997">MEPRPQSRSIDCFVTLRSCLAGFRGSLMFWPSFRPLDLFYVETGLLRKASDLSYKHTHVPERLTGYTERNSQACQRISTDKLGKVVGSVMMFDKRSVKVAYDSRQLSPNAVHPP</sequence>